<evidence type="ECO:0000313" key="6">
    <source>
        <dbReference type="Proteomes" id="UP000280599"/>
    </source>
</evidence>
<sequence length="140" mass="14680">MEMSSFMENKLVSRTAVVTGAAQGIGAAIAKLFVQQGCFVYVTDINDDLGNAVAGNSIHPAVILTPMWEPMLGSDAGREERMAALVQDTSLRRFGMPEEVAALALLLASDDATYITCSEFNIQGGLLAGTAAIPAVLNDS</sequence>
<evidence type="ECO:0000256" key="2">
    <source>
        <dbReference type="ARBA" id="ARBA00023002"/>
    </source>
</evidence>
<accession>A0A3M3I1D5</accession>
<dbReference type="EMBL" id="RBPT01000078">
    <property type="protein sequence ID" value="RMO51228.1"/>
    <property type="molecule type" value="Genomic_DNA"/>
</dbReference>
<evidence type="ECO:0000313" key="3">
    <source>
        <dbReference type="EMBL" id="RMO41202.1"/>
    </source>
</evidence>
<dbReference type="Gene3D" id="3.40.50.720">
    <property type="entry name" value="NAD(P)-binding Rossmann-like Domain"/>
    <property type="match status" value="2"/>
</dbReference>
<dbReference type="Proteomes" id="UP000273536">
    <property type="component" value="Unassembled WGS sequence"/>
</dbReference>
<reference evidence="5 6" key="1">
    <citation type="submission" date="2018-08" db="EMBL/GenBank/DDBJ databases">
        <title>Recombination of ecologically and evolutionarily significant loci maintains genetic cohesion in the Pseudomonas syringae species complex.</title>
        <authorList>
            <person name="Dillon M."/>
            <person name="Thakur S."/>
            <person name="Almeida R.N.D."/>
            <person name="Weir B.S."/>
            <person name="Guttman D.S."/>
        </authorList>
    </citation>
    <scope>NUCLEOTIDE SEQUENCE [LARGE SCALE GENOMIC DNA]</scope>
    <source>
        <strain evidence="3 5">ICMP 6372</strain>
        <strain evidence="4 6">ICMP 867</strain>
    </source>
</reference>
<dbReference type="EMBL" id="RBPS01000027">
    <property type="protein sequence ID" value="RMO41202.1"/>
    <property type="molecule type" value="Genomic_DNA"/>
</dbReference>
<dbReference type="GO" id="GO:0016491">
    <property type="term" value="F:oxidoreductase activity"/>
    <property type="evidence" value="ECO:0007669"/>
    <property type="project" value="UniProtKB-KW"/>
</dbReference>
<evidence type="ECO:0000313" key="4">
    <source>
        <dbReference type="EMBL" id="RMO51228.1"/>
    </source>
</evidence>
<name>A0A3M3I1D5_PSESG</name>
<dbReference type="PANTHER" id="PTHR24321:SF15">
    <property type="entry name" value="OXIDOREDUCTASE UCPA"/>
    <property type="match status" value="1"/>
</dbReference>
<comment type="similarity">
    <text evidence="1">Belongs to the short-chain dehydrogenases/reductases (SDR) family.</text>
</comment>
<dbReference type="InterPro" id="IPR002347">
    <property type="entry name" value="SDR_fam"/>
</dbReference>
<protein>
    <submittedName>
        <fullName evidence="3">Short chain dehydrogenase/reductase family oxidoreductase</fullName>
    </submittedName>
</protein>
<proteinExistence type="inferred from homology"/>
<dbReference type="Pfam" id="PF13561">
    <property type="entry name" value="adh_short_C2"/>
    <property type="match status" value="1"/>
</dbReference>
<evidence type="ECO:0000313" key="5">
    <source>
        <dbReference type="Proteomes" id="UP000273536"/>
    </source>
</evidence>
<dbReference type="InterPro" id="IPR036291">
    <property type="entry name" value="NAD(P)-bd_dom_sf"/>
</dbReference>
<comment type="caution">
    <text evidence="3">The sequence shown here is derived from an EMBL/GenBank/DDBJ whole genome shotgun (WGS) entry which is preliminary data.</text>
</comment>
<dbReference type="Proteomes" id="UP000280599">
    <property type="component" value="Unassembled WGS sequence"/>
</dbReference>
<dbReference type="AlphaFoldDB" id="A0A3M3I1D5"/>
<dbReference type="Pfam" id="PF00106">
    <property type="entry name" value="adh_short"/>
    <property type="match status" value="1"/>
</dbReference>
<keyword evidence="2" id="KW-0560">Oxidoreductase</keyword>
<dbReference type="PANTHER" id="PTHR24321">
    <property type="entry name" value="DEHYDROGENASES, SHORT CHAIN"/>
    <property type="match status" value="1"/>
</dbReference>
<gene>
    <name evidence="4" type="ORF">ALQ41_04672</name>
    <name evidence="3" type="ORF">ALQ42_04190</name>
</gene>
<organism evidence="3 5">
    <name type="scientific">Pseudomonas savastanoi pv. glycinea</name>
    <name type="common">Pseudomonas syringae pv. glycinea</name>
    <dbReference type="NCBI Taxonomy" id="318"/>
    <lineage>
        <taxon>Bacteria</taxon>
        <taxon>Pseudomonadati</taxon>
        <taxon>Pseudomonadota</taxon>
        <taxon>Gammaproteobacteria</taxon>
        <taxon>Pseudomonadales</taxon>
        <taxon>Pseudomonadaceae</taxon>
        <taxon>Pseudomonas</taxon>
    </lineage>
</organism>
<evidence type="ECO:0000256" key="1">
    <source>
        <dbReference type="ARBA" id="ARBA00006484"/>
    </source>
</evidence>
<dbReference type="SUPFAM" id="SSF51735">
    <property type="entry name" value="NAD(P)-binding Rossmann-fold domains"/>
    <property type="match status" value="1"/>
</dbReference>